<proteinExistence type="predicted"/>
<dbReference type="InterPro" id="IPR040607">
    <property type="entry name" value="ALP_N"/>
</dbReference>
<name>A0A1I0TIS4_9SPHI</name>
<dbReference type="Proteomes" id="UP000198836">
    <property type="component" value="Unassembled WGS sequence"/>
</dbReference>
<reference evidence="3" key="1">
    <citation type="submission" date="2016-10" db="EMBL/GenBank/DDBJ databases">
        <authorList>
            <person name="Varghese N."/>
            <person name="Submissions S."/>
        </authorList>
    </citation>
    <scope>NUCLEOTIDE SEQUENCE [LARGE SCALE GENOMIC DNA]</scope>
    <source>
        <strain evidence="3">DSM 18130</strain>
    </source>
</reference>
<accession>A0A1I0TIS4</accession>
<gene>
    <name evidence="2" type="ORF">SAMN04488511_110132</name>
</gene>
<protein>
    <recommendedName>
        <fullName evidence="1">Actin-like protein N-terminal domain-containing protein</fullName>
    </recommendedName>
</protein>
<evidence type="ECO:0000259" key="1">
    <source>
        <dbReference type="Pfam" id="PF17989"/>
    </source>
</evidence>
<keyword evidence="3" id="KW-1185">Reference proteome</keyword>
<dbReference type="Gene3D" id="3.30.420.40">
    <property type="match status" value="2"/>
</dbReference>
<dbReference type="EMBL" id="FOJM01000010">
    <property type="protein sequence ID" value="SFA51701.1"/>
    <property type="molecule type" value="Genomic_DNA"/>
</dbReference>
<sequence length="339" mass="37638">MYNTFSFSSLLQITNAPLTNTAGSLLNGLKIRLDQSWYICGNLALNEGANPRRPLNISPEATEYRVLFQAALLIAAEQQSKQMVTTIGFPNSIYRLYKDQARDLLTSGYQIVWDPGVYGGETSQPLNVIVDQVEVLPEIVSCMIALRKGTPGINGAFFALSLGFGTLETGLSTDEGVVEHAMTSIQGLHYAVNILREELQQEHDLAFQSVQQLDDAFRDGYLYINRRKTDLSAYRKRAIQAYYTEIVSPSLRLIISDKNLKKTNRIFLCGGGVNYHDLLECINQEFGEIADIHTVNEPETLAVQGYLLNSLRFTAGSTKTPVGIDMGNIQTRVAILQES</sequence>
<evidence type="ECO:0000313" key="2">
    <source>
        <dbReference type="EMBL" id="SFA51701.1"/>
    </source>
</evidence>
<dbReference type="Pfam" id="PF17989">
    <property type="entry name" value="ALP_N"/>
    <property type="match status" value="1"/>
</dbReference>
<dbReference type="InterPro" id="IPR043129">
    <property type="entry name" value="ATPase_NBD"/>
</dbReference>
<dbReference type="AlphaFoldDB" id="A0A1I0TIS4"/>
<dbReference type="SUPFAM" id="SSF53067">
    <property type="entry name" value="Actin-like ATPase domain"/>
    <property type="match status" value="2"/>
</dbReference>
<dbReference type="STRING" id="332999.SAMN04488511_110132"/>
<dbReference type="RefSeq" id="WP_090984482.1">
    <property type="nucleotide sequence ID" value="NZ_FOJM01000010.1"/>
</dbReference>
<feature type="domain" description="Actin-like protein N-terminal" evidence="1">
    <location>
        <begin position="18"/>
        <end position="138"/>
    </location>
</feature>
<organism evidence="2 3">
    <name type="scientific">Pedobacter suwonensis</name>
    <dbReference type="NCBI Taxonomy" id="332999"/>
    <lineage>
        <taxon>Bacteria</taxon>
        <taxon>Pseudomonadati</taxon>
        <taxon>Bacteroidota</taxon>
        <taxon>Sphingobacteriia</taxon>
        <taxon>Sphingobacteriales</taxon>
        <taxon>Sphingobacteriaceae</taxon>
        <taxon>Pedobacter</taxon>
    </lineage>
</organism>
<dbReference type="OrthoDB" id="627216at2"/>
<evidence type="ECO:0000313" key="3">
    <source>
        <dbReference type="Proteomes" id="UP000198836"/>
    </source>
</evidence>